<dbReference type="PANTHER" id="PTHR25462">
    <property type="entry name" value="BONUS, ISOFORM C-RELATED"/>
    <property type="match status" value="1"/>
</dbReference>
<keyword evidence="6" id="KW-1185">Reference proteome</keyword>
<feature type="domain" description="B box-type" evidence="4">
    <location>
        <begin position="128"/>
        <end position="170"/>
    </location>
</feature>
<keyword evidence="2" id="KW-0863">Zinc-finger</keyword>
<organism evidence="5 6">
    <name type="scientific">Nematostella vectensis</name>
    <name type="common">Starlet sea anemone</name>
    <dbReference type="NCBI Taxonomy" id="45351"/>
    <lineage>
        <taxon>Eukaryota</taxon>
        <taxon>Metazoa</taxon>
        <taxon>Cnidaria</taxon>
        <taxon>Anthozoa</taxon>
        <taxon>Hexacorallia</taxon>
        <taxon>Actiniaria</taxon>
        <taxon>Edwardsiidae</taxon>
        <taxon>Nematostella</taxon>
    </lineage>
</organism>
<dbReference type="PROSITE" id="PS50119">
    <property type="entry name" value="ZF_BBOX"/>
    <property type="match status" value="1"/>
</dbReference>
<keyword evidence="2" id="KW-0862">Zinc</keyword>
<dbReference type="InterPro" id="IPR047153">
    <property type="entry name" value="TRIM45/56/19-like"/>
</dbReference>
<dbReference type="InParanoid" id="A7SQM3"/>
<sequence length="451" mass="50429">MAAVIYRDGRSNQGMVATCLEKQLNGCLKCPVCSEHAVNIKSPRDVEDLPCDSLLNSVLDMVALHGGKQIMCDICDDSEQSTAVSRCKQCATYFCSLHGHAHKTSKYSKGHTLMYLDELRKHSLKDLRRPLYCSVHPSELLAVFCESCDKAVCKDCCALDEQIGHAHVRLDVAIDKCNKQIESLLQQAKEFCKAIEETIPTLDTVVAEVNKRTKNVLSEIEVIFEYQVTTLWQRKKELRDQVLGIKKSRSLALKEQQQRLQKSLQLLRHACKFTEINVTTSANHKDGTTLNLKKLLTSRLTELMDQESSHLLPVESSFLRLRCDDALLHKAIETFGKLDMSTACPKQCTARGLGLKAAPVTQPTRFVVILNDCHGQPLGRSEGELEVDIVTDDNRRVNVDVIVDRRDGTYEVSYTPMQRGTVSINVRVMGEAIGGCPFVVPVVGSLRKSWI</sequence>
<name>A7SQM3_NEMVE</name>
<dbReference type="eggNOG" id="KOG2177">
    <property type="taxonomic scope" value="Eukaryota"/>
</dbReference>
<dbReference type="PROSITE" id="PS50194">
    <property type="entry name" value="FILAMIN_REPEAT"/>
    <property type="match status" value="1"/>
</dbReference>
<protein>
    <recommendedName>
        <fullName evidence="4">B box-type domain-containing protein</fullName>
    </recommendedName>
</protein>
<proteinExistence type="predicted"/>
<gene>
    <name evidence="5" type="ORF">NEMVEDRAFT_v1g215886</name>
</gene>
<dbReference type="InterPro" id="IPR000315">
    <property type="entry name" value="Znf_B-box"/>
</dbReference>
<dbReference type="AlphaFoldDB" id="A7SQM3"/>
<dbReference type="InterPro" id="IPR014756">
    <property type="entry name" value="Ig_E-set"/>
</dbReference>
<keyword evidence="1" id="KW-0677">Repeat</keyword>
<evidence type="ECO:0000256" key="3">
    <source>
        <dbReference type="PROSITE-ProRule" id="PRU00087"/>
    </source>
</evidence>
<dbReference type="OMA" id="RHACKFT"/>
<evidence type="ECO:0000259" key="4">
    <source>
        <dbReference type="PROSITE" id="PS50119"/>
    </source>
</evidence>
<dbReference type="GO" id="GO:0008270">
    <property type="term" value="F:zinc ion binding"/>
    <property type="evidence" value="ECO:0007669"/>
    <property type="project" value="UniProtKB-KW"/>
</dbReference>
<dbReference type="GO" id="GO:0061659">
    <property type="term" value="F:ubiquitin-like protein ligase activity"/>
    <property type="evidence" value="ECO:0000318"/>
    <property type="project" value="GO_Central"/>
</dbReference>
<dbReference type="InterPro" id="IPR017868">
    <property type="entry name" value="Filamin/ABP280_repeat-like"/>
</dbReference>
<keyword evidence="2" id="KW-0479">Metal-binding</keyword>
<dbReference type="Gene3D" id="3.30.160.60">
    <property type="entry name" value="Classic Zinc Finger"/>
    <property type="match status" value="1"/>
</dbReference>
<dbReference type="SMART" id="SM00557">
    <property type="entry name" value="IG_FLMN"/>
    <property type="match status" value="1"/>
</dbReference>
<dbReference type="Proteomes" id="UP000001593">
    <property type="component" value="Unassembled WGS sequence"/>
</dbReference>
<feature type="repeat" description="Filamin" evidence="3">
    <location>
        <begin position="340"/>
        <end position="442"/>
    </location>
</feature>
<dbReference type="SUPFAM" id="SSF81296">
    <property type="entry name" value="E set domains"/>
    <property type="match status" value="1"/>
</dbReference>
<dbReference type="Gene3D" id="2.60.40.10">
    <property type="entry name" value="Immunoglobulins"/>
    <property type="match status" value="1"/>
</dbReference>
<reference evidence="5 6" key="1">
    <citation type="journal article" date="2007" name="Science">
        <title>Sea anemone genome reveals ancestral eumetazoan gene repertoire and genomic organization.</title>
        <authorList>
            <person name="Putnam N.H."/>
            <person name="Srivastava M."/>
            <person name="Hellsten U."/>
            <person name="Dirks B."/>
            <person name="Chapman J."/>
            <person name="Salamov A."/>
            <person name="Terry A."/>
            <person name="Shapiro H."/>
            <person name="Lindquist E."/>
            <person name="Kapitonov V.V."/>
            <person name="Jurka J."/>
            <person name="Genikhovich G."/>
            <person name="Grigoriev I.V."/>
            <person name="Lucas S.M."/>
            <person name="Steele R.E."/>
            <person name="Finnerty J.R."/>
            <person name="Technau U."/>
            <person name="Martindale M.Q."/>
            <person name="Rokhsar D.S."/>
        </authorList>
    </citation>
    <scope>NUCLEOTIDE SEQUENCE [LARGE SCALE GENOMIC DNA]</scope>
    <source>
        <strain evidence="6">CH2 X CH6</strain>
    </source>
</reference>
<dbReference type="PANTHER" id="PTHR25462:SF296">
    <property type="entry name" value="MEIOTIC P26, ISOFORM F"/>
    <property type="match status" value="1"/>
</dbReference>
<dbReference type="InterPro" id="IPR013783">
    <property type="entry name" value="Ig-like_fold"/>
</dbReference>
<evidence type="ECO:0000313" key="6">
    <source>
        <dbReference type="Proteomes" id="UP000001593"/>
    </source>
</evidence>
<dbReference type="InterPro" id="IPR001298">
    <property type="entry name" value="Filamin/ABP280_rpt"/>
</dbReference>
<evidence type="ECO:0000256" key="2">
    <source>
        <dbReference type="PROSITE-ProRule" id="PRU00024"/>
    </source>
</evidence>
<dbReference type="Pfam" id="PF00630">
    <property type="entry name" value="Filamin"/>
    <property type="match status" value="1"/>
</dbReference>
<dbReference type="Gene3D" id="4.10.830.40">
    <property type="match status" value="1"/>
</dbReference>
<evidence type="ECO:0000313" key="5">
    <source>
        <dbReference type="EMBL" id="EDO33990.1"/>
    </source>
</evidence>
<dbReference type="SUPFAM" id="SSF57845">
    <property type="entry name" value="B-box zinc-binding domain"/>
    <property type="match status" value="1"/>
</dbReference>
<dbReference type="HOGENOM" id="CLU_013137_14_8_1"/>
<accession>A7SQM3</accession>
<evidence type="ECO:0000256" key="1">
    <source>
        <dbReference type="ARBA" id="ARBA00022737"/>
    </source>
</evidence>
<dbReference type="EMBL" id="DS469748">
    <property type="protein sequence ID" value="EDO33990.1"/>
    <property type="molecule type" value="Genomic_DNA"/>
</dbReference>
<dbReference type="PhylomeDB" id="A7SQM3"/>